<dbReference type="Gene3D" id="2.60.40.2380">
    <property type="match status" value="1"/>
</dbReference>
<feature type="transmembrane region" description="Helical" evidence="3">
    <location>
        <begin position="392"/>
        <end position="412"/>
    </location>
</feature>
<feature type="transmembrane region" description="Helical" evidence="3">
    <location>
        <begin position="275"/>
        <end position="297"/>
    </location>
</feature>
<dbReference type="EMBL" id="JAOWKX010000002">
    <property type="protein sequence ID" value="MCV2883993.1"/>
    <property type="molecule type" value="Genomic_DNA"/>
</dbReference>
<feature type="transmembrane region" description="Helical" evidence="3">
    <location>
        <begin position="361"/>
        <end position="380"/>
    </location>
</feature>
<dbReference type="Pfam" id="PF07695">
    <property type="entry name" value="7TMR-DISM_7TM"/>
    <property type="match status" value="1"/>
</dbReference>
<evidence type="ECO:0000259" key="4">
    <source>
        <dbReference type="PROSITE" id="PS50887"/>
    </source>
</evidence>
<dbReference type="Proteomes" id="UP001652504">
    <property type="component" value="Unassembled WGS sequence"/>
</dbReference>
<feature type="transmembrane region" description="Helical" evidence="3">
    <location>
        <begin position="243"/>
        <end position="263"/>
    </location>
</feature>
<dbReference type="Pfam" id="PF07696">
    <property type="entry name" value="7TMR-DISMED2"/>
    <property type="match status" value="1"/>
</dbReference>
<dbReference type="InterPro" id="IPR000160">
    <property type="entry name" value="GGDEF_dom"/>
</dbReference>
<protein>
    <recommendedName>
        <fullName evidence="1">diguanylate cyclase</fullName>
        <ecNumber evidence="1">2.7.7.65</ecNumber>
    </recommendedName>
</protein>
<keyword evidence="6" id="KW-1185">Reference proteome</keyword>
<comment type="catalytic activity">
    <reaction evidence="2">
        <text>2 GTP = 3',3'-c-di-GMP + 2 diphosphate</text>
        <dbReference type="Rhea" id="RHEA:24898"/>
        <dbReference type="ChEBI" id="CHEBI:33019"/>
        <dbReference type="ChEBI" id="CHEBI:37565"/>
        <dbReference type="ChEBI" id="CHEBI:58805"/>
        <dbReference type="EC" id="2.7.7.65"/>
    </reaction>
</comment>
<evidence type="ECO:0000256" key="3">
    <source>
        <dbReference type="SAM" id="Phobius"/>
    </source>
</evidence>
<dbReference type="SUPFAM" id="SSF55073">
    <property type="entry name" value="Nucleotide cyclase"/>
    <property type="match status" value="1"/>
</dbReference>
<keyword evidence="3" id="KW-1133">Transmembrane helix</keyword>
<name>A0ABT3A5V9_9ALTE</name>
<keyword evidence="3" id="KW-0472">Membrane</keyword>
<dbReference type="PROSITE" id="PS50887">
    <property type="entry name" value="GGDEF"/>
    <property type="match status" value="1"/>
</dbReference>
<dbReference type="InterPro" id="IPR011623">
    <property type="entry name" value="7TMR_DISM_rcpt_extracell_dom1"/>
</dbReference>
<gene>
    <name evidence="5" type="ORF">OE749_04715</name>
</gene>
<dbReference type="EC" id="2.7.7.65" evidence="1"/>
<dbReference type="RefSeq" id="WP_263711206.1">
    <property type="nucleotide sequence ID" value="NZ_JAOWKX010000002.1"/>
</dbReference>
<evidence type="ECO:0000313" key="6">
    <source>
        <dbReference type="Proteomes" id="UP001652504"/>
    </source>
</evidence>
<dbReference type="InterPro" id="IPR043128">
    <property type="entry name" value="Rev_trsase/Diguanyl_cyclase"/>
</dbReference>
<dbReference type="InterPro" id="IPR029787">
    <property type="entry name" value="Nucleotide_cyclase"/>
</dbReference>
<feature type="transmembrane region" description="Helical" evidence="3">
    <location>
        <begin position="332"/>
        <end position="354"/>
    </location>
</feature>
<proteinExistence type="predicted"/>
<dbReference type="InterPro" id="IPR050469">
    <property type="entry name" value="Diguanylate_Cyclase"/>
</dbReference>
<dbReference type="CDD" id="cd01949">
    <property type="entry name" value="GGDEF"/>
    <property type="match status" value="1"/>
</dbReference>
<feature type="domain" description="GGDEF" evidence="4">
    <location>
        <begin position="492"/>
        <end position="623"/>
    </location>
</feature>
<dbReference type="NCBIfam" id="TIGR00254">
    <property type="entry name" value="GGDEF"/>
    <property type="match status" value="1"/>
</dbReference>
<dbReference type="SMART" id="SM00267">
    <property type="entry name" value="GGDEF"/>
    <property type="match status" value="1"/>
</dbReference>
<evidence type="ECO:0000313" key="5">
    <source>
        <dbReference type="EMBL" id="MCV2883993.1"/>
    </source>
</evidence>
<comment type="caution">
    <text evidence="5">The sequence shown here is derived from an EMBL/GenBank/DDBJ whole genome shotgun (WGS) entry which is preliminary data.</text>
</comment>
<dbReference type="Pfam" id="PF00990">
    <property type="entry name" value="GGDEF"/>
    <property type="match status" value="1"/>
</dbReference>
<dbReference type="Gene3D" id="3.30.70.270">
    <property type="match status" value="1"/>
</dbReference>
<evidence type="ECO:0000256" key="2">
    <source>
        <dbReference type="ARBA" id="ARBA00034247"/>
    </source>
</evidence>
<evidence type="ECO:0000256" key="1">
    <source>
        <dbReference type="ARBA" id="ARBA00012528"/>
    </source>
</evidence>
<feature type="transmembrane region" description="Helical" evidence="3">
    <location>
        <begin position="216"/>
        <end position="236"/>
    </location>
</feature>
<dbReference type="InterPro" id="IPR011622">
    <property type="entry name" value="7TMR_DISM_rcpt_extracell_dom2"/>
</dbReference>
<accession>A0ABT3A5V9</accession>
<keyword evidence="3" id="KW-0812">Transmembrane</keyword>
<dbReference type="PANTHER" id="PTHR45138">
    <property type="entry name" value="REGULATORY COMPONENTS OF SENSORY TRANSDUCTION SYSTEM"/>
    <property type="match status" value="1"/>
</dbReference>
<reference evidence="5 6" key="1">
    <citation type="submission" date="2022-10" db="EMBL/GenBank/DDBJ databases">
        <title>Aestuariibacter sp. AA17 isolated from Montipora capitata coral fragment.</title>
        <authorList>
            <person name="Emsley S.A."/>
            <person name="Pfannmuller K.M."/>
            <person name="Loughran R.M."/>
            <person name="Shlafstein M."/>
            <person name="Papke E."/>
            <person name="Saw J.H."/>
            <person name="Ushijima B."/>
            <person name="Videau P."/>
        </authorList>
    </citation>
    <scope>NUCLEOTIDE SEQUENCE [LARGE SCALE GENOMIC DNA]</scope>
    <source>
        <strain evidence="5 6">AA17</strain>
    </source>
</reference>
<feature type="transmembrane region" description="Helical" evidence="3">
    <location>
        <begin position="309"/>
        <end position="326"/>
    </location>
</feature>
<sequence>MFESELSIAATSCQKRVLERYTFNMLKIALQSLLLICLLIAGSNALAVDTIPVQGDENGKRMTEKYLLWYDASSQVNVDEVAKKTKEGLFIPLNSMGSTGLKPGAIWSWFKLKNVQDYPITLHIEYVDHQLIGLEAFEMHAENEGFNLLANLGLDRPFSERSLPHHRFIFEVTLLPKETHEFLVKFKSDGMGFVFPDMRIWTPYNLRESQTVETSGFAFLIGGFFLMSMFAFAGGIASKEKIFFAYSVYALSKIAVWATVMGFTHQFVLPDKFHWSYMSMSGATSILCGLFFARLFLQTAKYTPRLDAILLFMMGNALFLLTSAIFKLTTLSVISITLALLLYPVVSIAALVRWYQGSKEAAVFAAAWTFLVAGLFVQALRDLGFVEHNFFYYYWPPFASFTEMVVILFAMGMKINRLHKQKDEAELKYTMQLERSKNELEELVLDRTRDLLKAKSKAEVEARTDSLTGTRNRRSFFDESSRLLAESRKRSHSFSLLMFDIDNFKSINDTYGHKIGDDALKLFAKTIQAKIRESDIFGRLGGEEFSLLVCDTPENTQLLAERLREEVARLHIETPLGPVKFTTSIGIAHVEKGMVIDELLTLADRALYQAKRNGRNRVVVSTEEADETELG</sequence>
<organism evidence="5 6">
    <name type="scientific">Fluctibacter corallii</name>
    <dbReference type="NCBI Taxonomy" id="2984329"/>
    <lineage>
        <taxon>Bacteria</taxon>
        <taxon>Pseudomonadati</taxon>
        <taxon>Pseudomonadota</taxon>
        <taxon>Gammaproteobacteria</taxon>
        <taxon>Alteromonadales</taxon>
        <taxon>Alteromonadaceae</taxon>
        <taxon>Fluctibacter</taxon>
    </lineage>
</organism>
<dbReference type="PANTHER" id="PTHR45138:SF9">
    <property type="entry name" value="DIGUANYLATE CYCLASE DGCM-RELATED"/>
    <property type="match status" value="1"/>
</dbReference>